<evidence type="ECO:0000256" key="7">
    <source>
        <dbReference type="ARBA" id="ARBA00023136"/>
    </source>
</evidence>
<evidence type="ECO:0000313" key="11">
    <source>
        <dbReference type="EMBL" id="MFD1696259.1"/>
    </source>
</evidence>
<comment type="subunit">
    <text evidence="9">The complex comprises the extracytoplasmic solute receptor protein and the two transmembrane proteins.</text>
</comment>
<feature type="domain" description="Tripartite ATP-independent periplasmic transporters DctQ component" evidence="10">
    <location>
        <begin position="20"/>
        <end position="146"/>
    </location>
</feature>
<evidence type="ECO:0000259" key="10">
    <source>
        <dbReference type="Pfam" id="PF04290"/>
    </source>
</evidence>
<name>A0ABW4JYB5_9HYPH</name>
<sequence>MRNAIDTLLRSTIVVIFSILVVCVSWQVISRFILGTPSTSTDELARFLFMWLALIGGAYTLGQRRHLAIDLLTLHLSGRRKMISELVIIGVIALFCAIVMVYGGGQLVVRTLSSGQVTPSLQLPMGYVYGAIPFAGLVMLYYCLTFCRDLFAGRSLNTDAAAFGPLD</sequence>
<dbReference type="InterPro" id="IPR007387">
    <property type="entry name" value="TRAP_DctQ"/>
</dbReference>
<keyword evidence="6 9" id="KW-1133">Transmembrane helix</keyword>
<keyword evidence="2 9" id="KW-0813">Transport</keyword>
<reference evidence="12" key="1">
    <citation type="journal article" date="2019" name="Int. J. Syst. Evol. Microbiol.">
        <title>The Global Catalogue of Microorganisms (GCM) 10K type strain sequencing project: providing services to taxonomists for standard genome sequencing and annotation.</title>
        <authorList>
            <consortium name="The Broad Institute Genomics Platform"/>
            <consortium name="The Broad Institute Genome Sequencing Center for Infectious Disease"/>
            <person name="Wu L."/>
            <person name="Ma J."/>
        </authorList>
    </citation>
    <scope>NUCLEOTIDE SEQUENCE [LARGE SCALE GENOMIC DNA]</scope>
    <source>
        <strain evidence="12">JCM 3369</strain>
    </source>
</reference>
<evidence type="ECO:0000256" key="4">
    <source>
        <dbReference type="ARBA" id="ARBA00022519"/>
    </source>
</evidence>
<keyword evidence="3" id="KW-1003">Cell membrane</keyword>
<evidence type="ECO:0000313" key="12">
    <source>
        <dbReference type="Proteomes" id="UP001597327"/>
    </source>
</evidence>
<evidence type="ECO:0000256" key="3">
    <source>
        <dbReference type="ARBA" id="ARBA00022475"/>
    </source>
</evidence>
<dbReference type="RefSeq" id="WP_149892842.1">
    <property type="nucleotide sequence ID" value="NZ_JBHUFA010000004.1"/>
</dbReference>
<dbReference type="EMBL" id="JBHUFA010000004">
    <property type="protein sequence ID" value="MFD1696259.1"/>
    <property type="molecule type" value="Genomic_DNA"/>
</dbReference>
<keyword evidence="5 9" id="KW-0812">Transmembrane</keyword>
<comment type="subcellular location">
    <subcellularLocation>
        <location evidence="1 9">Cell inner membrane</location>
        <topology evidence="1 9">Multi-pass membrane protein</topology>
    </subcellularLocation>
</comment>
<comment type="similarity">
    <text evidence="8 9">Belongs to the TRAP transporter small permease family.</text>
</comment>
<evidence type="ECO:0000256" key="6">
    <source>
        <dbReference type="ARBA" id="ARBA00022989"/>
    </source>
</evidence>
<organism evidence="11 12">
    <name type="scientific">Roseibium aestuarii</name>
    <dbReference type="NCBI Taxonomy" id="2600299"/>
    <lineage>
        <taxon>Bacteria</taxon>
        <taxon>Pseudomonadati</taxon>
        <taxon>Pseudomonadota</taxon>
        <taxon>Alphaproteobacteria</taxon>
        <taxon>Hyphomicrobiales</taxon>
        <taxon>Stappiaceae</taxon>
        <taxon>Roseibium</taxon>
    </lineage>
</organism>
<comment type="caution">
    <text evidence="11">The sequence shown here is derived from an EMBL/GenBank/DDBJ whole genome shotgun (WGS) entry which is preliminary data.</text>
</comment>
<feature type="transmembrane region" description="Helical" evidence="9">
    <location>
        <begin position="125"/>
        <end position="144"/>
    </location>
</feature>
<keyword evidence="4 9" id="KW-0997">Cell inner membrane</keyword>
<keyword evidence="7 9" id="KW-0472">Membrane</keyword>
<feature type="transmembrane region" description="Helical" evidence="9">
    <location>
        <begin position="44"/>
        <end position="62"/>
    </location>
</feature>
<protein>
    <recommendedName>
        <fullName evidence="9">TRAP transporter small permease protein</fullName>
    </recommendedName>
</protein>
<dbReference type="PANTHER" id="PTHR35011">
    <property type="entry name" value="2,3-DIKETO-L-GULONATE TRAP TRANSPORTER SMALL PERMEASE PROTEIN YIAM"/>
    <property type="match status" value="1"/>
</dbReference>
<dbReference type="InterPro" id="IPR055348">
    <property type="entry name" value="DctQ"/>
</dbReference>
<dbReference type="Proteomes" id="UP001597327">
    <property type="component" value="Unassembled WGS sequence"/>
</dbReference>
<evidence type="ECO:0000256" key="9">
    <source>
        <dbReference type="RuleBase" id="RU369079"/>
    </source>
</evidence>
<dbReference type="Pfam" id="PF04290">
    <property type="entry name" value="DctQ"/>
    <property type="match status" value="1"/>
</dbReference>
<gene>
    <name evidence="11" type="ORF">ACFSC7_12085</name>
</gene>
<dbReference type="PANTHER" id="PTHR35011:SF2">
    <property type="entry name" value="2,3-DIKETO-L-GULONATE TRAP TRANSPORTER SMALL PERMEASE PROTEIN YIAM"/>
    <property type="match status" value="1"/>
</dbReference>
<keyword evidence="12" id="KW-1185">Reference proteome</keyword>
<evidence type="ECO:0000256" key="8">
    <source>
        <dbReference type="ARBA" id="ARBA00038436"/>
    </source>
</evidence>
<proteinExistence type="inferred from homology"/>
<accession>A0ABW4JYB5</accession>
<comment type="function">
    <text evidence="9">Part of the tripartite ATP-independent periplasmic (TRAP) transport system.</text>
</comment>
<feature type="transmembrane region" description="Helical" evidence="9">
    <location>
        <begin position="83"/>
        <end position="105"/>
    </location>
</feature>
<evidence type="ECO:0000256" key="2">
    <source>
        <dbReference type="ARBA" id="ARBA00022448"/>
    </source>
</evidence>
<feature type="transmembrane region" description="Helical" evidence="9">
    <location>
        <begin position="7"/>
        <end position="29"/>
    </location>
</feature>
<evidence type="ECO:0000256" key="5">
    <source>
        <dbReference type="ARBA" id="ARBA00022692"/>
    </source>
</evidence>
<evidence type="ECO:0000256" key="1">
    <source>
        <dbReference type="ARBA" id="ARBA00004429"/>
    </source>
</evidence>